<dbReference type="Pfam" id="PF01041">
    <property type="entry name" value="DegT_DnrJ_EryC1"/>
    <property type="match status" value="1"/>
</dbReference>
<dbReference type="Proteomes" id="UP000277424">
    <property type="component" value="Unassembled WGS sequence"/>
</dbReference>
<dbReference type="Gene3D" id="3.90.1150.10">
    <property type="entry name" value="Aspartate Aminotransferase, domain 1"/>
    <property type="match status" value="1"/>
</dbReference>
<dbReference type="GO" id="GO:0008483">
    <property type="term" value="F:transaminase activity"/>
    <property type="evidence" value="ECO:0007669"/>
    <property type="project" value="TreeGrafter"/>
</dbReference>
<dbReference type="SUPFAM" id="SSF53383">
    <property type="entry name" value="PLP-dependent transferases"/>
    <property type="match status" value="1"/>
</dbReference>
<evidence type="ECO:0000256" key="4">
    <source>
        <dbReference type="RuleBase" id="RU004508"/>
    </source>
</evidence>
<sequence length="412" mass="43995">MTKDSGGAGAFLPYGRQLIEEDDIAAVAAVLRGDYLTTGPEVDRFEADLAAVTEARHAVACANGTAALHLAALALDLGPGDWVVVPTVTFLATANAARYVGAEVVFADVDPDTGLMTQAALEQALARVPAEGKAKAVFNVHLGGPVGDVEGIHAIARRQGLAIVDDASHALGTRYRDPSGAWNAVGSGAHADMTTFSFHPVKTVTMGEGGAVTTNDPGLAGRIRAFRSHGMTRTPEEFTETDLAFDAEGRANPWYYEMPEPGFNYRATDFQCALGRSQLAKLPRFAATRLALSRRYDELLADWAPVVTGLNKRDGLEPALHLHPVLIDFQQVGLDRAAVMNRLRGKGIGTQVHYIPVHLQPYYRRRYGAVSLPGADAYYARCLSMPLFAGMEKGDVDRAVAALGDVLGIGNR</sequence>
<dbReference type="PANTHER" id="PTHR30244:SF34">
    <property type="entry name" value="DTDP-4-AMINO-4,6-DIDEOXYGALACTOSE TRANSAMINASE"/>
    <property type="match status" value="1"/>
</dbReference>
<comment type="caution">
    <text evidence="5">The sequence shown here is derived from an EMBL/GenBank/DDBJ whole genome shotgun (WGS) entry which is preliminary data.</text>
</comment>
<feature type="active site" description="Proton acceptor" evidence="2">
    <location>
        <position position="202"/>
    </location>
</feature>
<dbReference type="PIRSF" id="PIRSF000390">
    <property type="entry name" value="PLP_StrS"/>
    <property type="match status" value="1"/>
</dbReference>
<dbReference type="InterPro" id="IPR015421">
    <property type="entry name" value="PyrdxlP-dep_Trfase_major"/>
</dbReference>
<dbReference type="InterPro" id="IPR000653">
    <property type="entry name" value="DegT/StrS_aminotransferase"/>
</dbReference>
<evidence type="ECO:0000313" key="5">
    <source>
        <dbReference type="EMBL" id="RKQ72638.1"/>
    </source>
</evidence>
<dbReference type="InterPro" id="IPR020026">
    <property type="entry name" value="PseC"/>
</dbReference>
<dbReference type="OrthoDB" id="9768668at2"/>
<dbReference type="RefSeq" id="WP_121217164.1">
    <property type="nucleotide sequence ID" value="NZ_RBIG01000001.1"/>
</dbReference>
<reference evidence="5 6" key="1">
    <citation type="submission" date="2018-10" db="EMBL/GenBank/DDBJ databases">
        <title>Comparative analysis of microorganisms from saline springs in Andes Mountain Range, Colombia.</title>
        <authorList>
            <person name="Rubin E."/>
        </authorList>
    </citation>
    <scope>NUCLEOTIDE SEQUENCE [LARGE SCALE GENOMIC DNA]</scope>
    <source>
        <strain evidence="5 6">USBA 36</strain>
    </source>
</reference>
<dbReference type="CDD" id="cd00616">
    <property type="entry name" value="AHBA_syn"/>
    <property type="match status" value="1"/>
</dbReference>
<protein>
    <submittedName>
        <fullName evidence="5">UDP-4-amino-4, 6-dideoxy-N-acetyl-beta-L-altrosamine transaminase</fullName>
    </submittedName>
</protein>
<dbReference type="InterPro" id="IPR015424">
    <property type="entry name" value="PyrdxlP-dep_Trfase"/>
</dbReference>
<evidence type="ECO:0000256" key="3">
    <source>
        <dbReference type="PIRSR" id="PIRSR000390-2"/>
    </source>
</evidence>
<comment type="similarity">
    <text evidence="1 4">Belongs to the DegT/DnrJ/EryC1 family.</text>
</comment>
<dbReference type="InterPro" id="IPR015422">
    <property type="entry name" value="PyrdxlP-dep_Trfase_small"/>
</dbReference>
<dbReference type="GO" id="GO:0000271">
    <property type="term" value="P:polysaccharide biosynthetic process"/>
    <property type="evidence" value="ECO:0007669"/>
    <property type="project" value="TreeGrafter"/>
</dbReference>
<dbReference type="PANTHER" id="PTHR30244">
    <property type="entry name" value="TRANSAMINASE"/>
    <property type="match status" value="1"/>
</dbReference>
<name>A0A420WNM4_9PROT</name>
<proteinExistence type="inferred from homology"/>
<dbReference type="GO" id="GO:0030170">
    <property type="term" value="F:pyridoxal phosphate binding"/>
    <property type="evidence" value="ECO:0007669"/>
    <property type="project" value="TreeGrafter"/>
</dbReference>
<keyword evidence="3 4" id="KW-0663">Pyridoxal phosphate</keyword>
<dbReference type="Gene3D" id="3.40.640.10">
    <property type="entry name" value="Type I PLP-dependent aspartate aminotransferase-like (Major domain)"/>
    <property type="match status" value="1"/>
</dbReference>
<accession>A0A420WNM4</accession>
<organism evidence="5 6">
    <name type="scientific">Oceanibaculum indicum</name>
    <dbReference type="NCBI Taxonomy" id="526216"/>
    <lineage>
        <taxon>Bacteria</taxon>
        <taxon>Pseudomonadati</taxon>
        <taxon>Pseudomonadota</taxon>
        <taxon>Alphaproteobacteria</taxon>
        <taxon>Rhodospirillales</taxon>
        <taxon>Oceanibaculaceae</taxon>
        <taxon>Oceanibaculum</taxon>
    </lineage>
</organism>
<dbReference type="AlphaFoldDB" id="A0A420WNM4"/>
<dbReference type="EMBL" id="RBIG01000001">
    <property type="protein sequence ID" value="RKQ72638.1"/>
    <property type="molecule type" value="Genomic_DNA"/>
</dbReference>
<dbReference type="NCBIfam" id="TIGR03588">
    <property type="entry name" value="PseC"/>
    <property type="match status" value="1"/>
</dbReference>
<evidence type="ECO:0000256" key="2">
    <source>
        <dbReference type="PIRSR" id="PIRSR000390-1"/>
    </source>
</evidence>
<evidence type="ECO:0000313" key="6">
    <source>
        <dbReference type="Proteomes" id="UP000277424"/>
    </source>
</evidence>
<evidence type="ECO:0000256" key="1">
    <source>
        <dbReference type="ARBA" id="ARBA00037999"/>
    </source>
</evidence>
<feature type="modified residue" description="N6-(pyridoxal phosphate)lysine" evidence="3">
    <location>
        <position position="202"/>
    </location>
</feature>
<gene>
    <name evidence="5" type="ORF">BCL74_0406</name>
</gene>